<dbReference type="InterPro" id="IPR001892">
    <property type="entry name" value="Ribosomal_uS13"/>
</dbReference>
<dbReference type="PANTHER" id="PTHR10871">
    <property type="entry name" value="30S RIBOSOMAL PROTEIN S13/40S RIBOSOMAL PROTEIN S18"/>
    <property type="match status" value="1"/>
</dbReference>
<evidence type="ECO:0000256" key="2">
    <source>
        <dbReference type="ARBA" id="ARBA00022980"/>
    </source>
</evidence>
<dbReference type="GO" id="GO:0003723">
    <property type="term" value="F:RNA binding"/>
    <property type="evidence" value="ECO:0007669"/>
    <property type="project" value="InterPro"/>
</dbReference>
<dbReference type="GO" id="GO:0015935">
    <property type="term" value="C:small ribosomal subunit"/>
    <property type="evidence" value="ECO:0007669"/>
    <property type="project" value="TreeGrafter"/>
</dbReference>
<feature type="region of interest" description="Disordered" evidence="6">
    <location>
        <begin position="149"/>
        <end position="170"/>
    </location>
</feature>
<evidence type="ECO:0000256" key="4">
    <source>
        <dbReference type="ARBA" id="ARBA00035166"/>
    </source>
</evidence>
<evidence type="ECO:0000256" key="6">
    <source>
        <dbReference type="SAM" id="MobiDB-lite"/>
    </source>
</evidence>
<gene>
    <name evidence="7" type="ORF">g.2218</name>
</gene>
<dbReference type="Gene3D" id="1.10.8.50">
    <property type="match status" value="1"/>
</dbReference>
<dbReference type="PANTHER" id="PTHR10871:SF3">
    <property type="entry name" value="SMALL RIBOSOMAL SUBUNIT PROTEIN US13"/>
    <property type="match status" value="1"/>
</dbReference>
<keyword evidence="3" id="KW-0687">Ribonucleoprotein</keyword>
<dbReference type="GO" id="GO:0006412">
    <property type="term" value="P:translation"/>
    <property type="evidence" value="ECO:0007669"/>
    <property type="project" value="InterPro"/>
</dbReference>
<feature type="non-terminal residue" evidence="7">
    <location>
        <position position="170"/>
    </location>
</feature>
<organism evidence="7">
    <name type="scientific">Homalodisca liturata</name>
    <dbReference type="NCBI Taxonomy" id="320908"/>
    <lineage>
        <taxon>Eukaryota</taxon>
        <taxon>Metazoa</taxon>
        <taxon>Ecdysozoa</taxon>
        <taxon>Arthropoda</taxon>
        <taxon>Hexapoda</taxon>
        <taxon>Insecta</taxon>
        <taxon>Pterygota</taxon>
        <taxon>Neoptera</taxon>
        <taxon>Paraneoptera</taxon>
        <taxon>Hemiptera</taxon>
        <taxon>Auchenorrhyncha</taxon>
        <taxon>Membracoidea</taxon>
        <taxon>Cicadellidae</taxon>
        <taxon>Cicadellinae</taxon>
        <taxon>Proconiini</taxon>
        <taxon>Homalodisca</taxon>
    </lineage>
</organism>
<accession>A0A1B6IVZ4</accession>
<dbReference type="InterPro" id="IPR010979">
    <property type="entry name" value="Ribosomal_uS13-like_H2TH"/>
</dbReference>
<dbReference type="GO" id="GO:0003735">
    <property type="term" value="F:structural constituent of ribosome"/>
    <property type="evidence" value="ECO:0007669"/>
    <property type="project" value="InterPro"/>
</dbReference>
<evidence type="ECO:0000256" key="5">
    <source>
        <dbReference type="ARBA" id="ARBA00035468"/>
    </source>
</evidence>
<protein>
    <recommendedName>
        <fullName evidence="4">Small ribosomal subunit protein uS13</fullName>
    </recommendedName>
    <alternativeName>
        <fullName evidence="5">40S ribosomal protein S18</fullName>
    </alternativeName>
</protein>
<reference evidence="7" key="1">
    <citation type="submission" date="2015-11" db="EMBL/GenBank/DDBJ databases">
        <title>De novo transcriptome assembly of four potential Pierce s Disease insect vectors from Arizona vineyards.</title>
        <authorList>
            <person name="Tassone E.E."/>
        </authorList>
    </citation>
    <scope>NUCLEOTIDE SEQUENCE</scope>
</reference>
<proteinExistence type="inferred from homology"/>
<keyword evidence="2" id="KW-0689">Ribosomal protein</keyword>
<dbReference type="GO" id="GO:0005829">
    <property type="term" value="C:cytosol"/>
    <property type="evidence" value="ECO:0007669"/>
    <property type="project" value="TreeGrafter"/>
</dbReference>
<evidence type="ECO:0000256" key="3">
    <source>
        <dbReference type="ARBA" id="ARBA00023274"/>
    </source>
</evidence>
<evidence type="ECO:0000313" key="7">
    <source>
        <dbReference type="EMBL" id="JAS91088.1"/>
    </source>
</evidence>
<evidence type="ECO:0000256" key="1">
    <source>
        <dbReference type="ARBA" id="ARBA00008080"/>
    </source>
</evidence>
<dbReference type="Pfam" id="PF00416">
    <property type="entry name" value="Ribosomal_S13"/>
    <property type="match status" value="1"/>
</dbReference>
<dbReference type="FunFam" id="1.10.8.50:FF:000001">
    <property type="entry name" value="30S ribosomal protein S13"/>
    <property type="match status" value="1"/>
</dbReference>
<dbReference type="SUPFAM" id="SSF46946">
    <property type="entry name" value="S13-like H2TH domain"/>
    <property type="match status" value="1"/>
</dbReference>
<dbReference type="EMBL" id="GECU01016618">
    <property type="protein sequence ID" value="JAS91088.1"/>
    <property type="molecule type" value="Transcribed_RNA"/>
</dbReference>
<feature type="compositionally biased region" description="Basic and acidic residues" evidence="6">
    <location>
        <begin position="149"/>
        <end position="164"/>
    </location>
</feature>
<comment type="similarity">
    <text evidence="1">Belongs to the universal ribosomal protein uS13 family.</text>
</comment>
<dbReference type="AlphaFoldDB" id="A0A1B6IVZ4"/>
<dbReference type="PROSITE" id="PS50159">
    <property type="entry name" value="RIBOSOMAL_S13_2"/>
    <property type="match status" value="1"/>
</dbReference>
<sequence length="170" mass="19030">MVAGPKTAQFNPDEVQHIIRLYNTNIDGIKKTAFSLTKIRGIGRRFAKAVVVRAGVSLNKRAGELSHEEIEKIQEVIADPEAFGIPSYMLNHQKDLVDGLNYQLVGVKLDADLRMRIERGKKTKEVRALRLEALCKGCGGQGWRFAEQESRRAVARGDREDPGGHRRPRG</sequence>
<name>A0A1B6IVZ4_9HEMI</name>